<keyword evidence="2 6" id="KW-0547">Nucleotide-binding</keyword>
<dbReference type="Gene3D" id="3.30.200.20">
    <property type="entry name" value="Phosphorylase Kinase, domain 1"/>
    <property type="match status" value="1"/>
</dbReference>
<dbReference type="Proteomes" id="UP000316292">
    <property type="component" value="Unassembled WGS sequence"/>
</dbReference>
<evidence type="ECO:0000259" key="7">
    <source>
        <dbReference type="PROSITE" id="PS50011"/>
    </source>
</evidence>
<dbReference type="Gene3D" id="1.10.510.10">
    <property type="entry name" value="Transferase(Phosphotransferase) domain 1"/>
    <property type="match status" value="1"/>
</dbReference>
<dbReference type="EMBL" id="VBOR01000095">
    <property type="protein sequence ID" value="TMQ47851.1"/>
    <property type="molecule type" value="Genomic_DNA"/>
</dbReference>
<gene>
    <name evidence="8" type="ORF">E6K71_08865</name>
</gene>
<dbReference type="InterPro" id="IPR011990">
    <property type="entry name" value="TPR-like_helical_dom_sf"/>
</dbReference>
<dbReference type="SMART" id="SM00220">
    <property type="entry name" value="S_TKc"/>
    <property type="match status" value="1"/>
</dbReference>
<dbReference type="AlphaFoldDB" id="A0A538S910"/>
<organism evidence="8 9">
    <name type="scientific">Eiseniibacteriota bacterium</name>
    <dbReference type="NCBI Taxonomy" id="2212470"/>
    <lineage>
        <taxon>Bacteria</taxon>
        <taxon>Candidatus Eiseniibacteriota</taxon>
    </lineage>
</organism>
<feature type="repeat" description="TPR" evidence="5">
    <location>
        <begin position="460"/>
        <end position="493"/>
    </location>
</feature>
<keyword evidence="1" id="KW-0808">Transferase</keyword>
<accession>A0A538S910</accession>
<dbReference type="InterPro" id="IPR017441">
    <property type="entry name" value="Protein_kinase_ATP_BS"/>
</dbReference>
<evidence type="ECO:0000256" key="5">
    <source>
        <dbReference type="PROSITE-ProRule" id="PRU00339"/>
    </source>
</evidence>
<keyword evidence="3" id="KW-0418">Kinase</keyword>
<sequence>MIGTTLSHYRILEPLGQGGMGEVYRAHDLHLDRDVAIKVLLSGALADPTARDRFRREAHVLSRLSHPGVATIFDFDTQDRLDFLVMEYVPGGTLQSRLGEGAMGLDELMRLGAEIGDALEAAHRLGFLHRDLKPGNVVLTATGMPKILDFGLAGLLHTSHTATDLTRAGAVFGSLPYMAPEQVRGEEGDSRTDVYAFGVILYEMATGRRPFQKDRPEALMFEVLHEATRPARSLRPEIPPELDRLIESCLSKDPAHRPSSAGAVSLTLRRIREPARRDSEPAPDVIRSLAVLPLQNVSRDPAQEYFADGMTEALITELARVKALRVISRTSAMKYKGVQRALPEIARELNVDAILEGSALLVGKRVRVTVQLVSAKVEEMLWGDRYDGEIEDVLDMQSRVAETVAKEIAVKVTPREAKEWAGIAHCHNVRAGRGMAPPAEANAQAREAAMKALELDDSLAQAHSALGIIAVDEGDFPSAIRSLQRAVELNPGLTSAYTGLGSLYYCSERHREAQEMMLKALSLDPLSMMIHTCVGDAYYYAREYERSLVYYRKAVELDPRFDGAHTDLARSLEALGRFDEARGQYEEGRRMSGGVAGPSFGLGHLEASSGNEAGARKILQDLTEARSRRVVSAWGIAALHASLGDVDEAFRWLDFAVDEHATGLMFLRVHPRLDRIRQDPRYRALVRKVGLDAV</sequence>
<dbReference type="CDD" id="cd14014">
    <property type="entry name" value="STKc_PknB_like"/>
    <property type="match status" value="1"/>
</dbReference>
<dbReference type="Gene3D" id="3.40.50.10070">
    <property type="entry name" value="TolB, N-terminal domain"/>
    <property type="match status" value="1"/>
</dbReference>
<dbReference type="PROSITE" id="PS00108">
    <property type="entry name" value="PROTEIN_KINASE_ST"/>
    <property type="match status" value="1"/>
</dbReference>
<dbReference type="SUPFAM" id="SSF56112">
    <property type="entry name" value="Protein kinase-like (PK-like)"/>
    <property type="match status" value="1"/>
</dbReference>
<evidence type="ECO:0000256" key="3">
    <source>
        <dbReference type="ARBA" id="ARBA00022777"/>
    </source>
</evidence>
<evidence type="ECO:0000256" key="6">
    <source>
        <dbReference type="PROSITE-ProRule" id="PRU10141"/>
    </source>
</evidence>
<feature type="domain" description="Protein kinase" evidence="7">
    <location>
        <begin position="9"/>
        <end position="271"/>
    </location>
</feature>
<dbReference type="Pfam" id="PF13432">
    <property type="entry name" value="TPR_16"/>
    <property type="match status" value="2"/>
</dbReference>
<dbReference type="InterPro" id="IPR000719">
    <property type="entry name" value="Prot_kinase_dom"/>
</dbReference>
<keyword evidence="4 6" id="KW-0067">ATP-binding</keyword>
<proteinExistence type="predicted"/>
<dbReference type="GO" id="GO:0004674">
    <property type="term" value="F:protein serine/threonine kinase activity"/>
    <property type="evidence" value="ECO:0007669"/>
    <property type="project" value="TreeGrafter"/>
</dbReference>
<dbReference type="Pfam" id="PF00069">
    <property type="entry name" value="Pkinase"/>
    <property type="match status" value="1"/>
</dbReference>
<dbReference type="InterPro" id="IPR011009">
    <property type="entry name" value="Kinase-like_dom_sf"/>
</dbReference>
<evidence type="ECO:0000256" key="2">
    <source>
        <dbReference type="ARBA" id="ARBA00022741"/>
    </source>
</evidence>
<dbReference type="PROSITE" id="PS00107">
    <property type="entry name" value="PROTEIN_KINASE_ATP"/>
    <property type="match status" value="1"/>
</dbReference>
<dbReference type="InterPro" id="IPR019734">
    <property type="entry name" value="TPR_rpt"/>
</dbReference>
<dbReference type="PANTHER" id="PTHR43289:SF30">
    <property type="entry name" value="NON-SPECIFIC SERINE_THREONINE PROTEIN KINASE"/>
    <property type="match status" value="1"/>
</dbReference>
<keyword evidence="5" id="KW-0802">TPR repeat</keyword>
<feature type="repeat" description="TPR" evidence="5">
    <location>
        <begin position="494"/>
        <end position="527"/>
    </location>
</feature>
<comment type="caution">
    <text evidence="8">The sequence shown here is derived from an EMBL/GenBank/DDBJ whole genome shotgun (WGS) entry which is preliminary data.</text>
</comment>
<dbReference type="PANTHER" id="PTHR43289">
    <property type="entry name" value="MITOGEN-ACTIVATED PROTEIN KINASE KINASE KINASE 20-RELATED"/>
    <property type="match status" value="1"/>
</dbReference>
<dbReference type="Pfam" id="PF13181">
    <property type="entry name" value="TPR_8"/>
    <property type="match status" value="1"/>
</dbReference>
<dbReference type="InterPro" id="IPR008271">
    <property type="entry name" value="Ser/Thr_kinase_AS"/>
</dbReference>
<protein>
    <submittedName>
        <fullName evidence="8">Tetratricopeptide repeat protein</fullName>
    </submittedName>
</protein>
<evidence type="ECO:0000313" key="9">
    <source>
        <dbReference type="Proteomes" id="UP000316292"/>
    </source>
</evidence>
<dbReference type="SMART" id="SM00028">
    <property type="entry name" value="TPR"/>
    <property type="match status" value="4"/>
</dbReference>
<dbReference type="PROSITE" id="PS50293">
    <property type="entry name" value="TPR_REGION"/>
    <property type="match status" value="1"/>
</dbReference>
<evidence type="ECO:0000256" key="1">
    <source>
        <dbReference type="ARBA" id="ARBA00022679"/>
    </source>
</evidence>
<evidence type="ECO:0000313" key="8">
    <source>
        <dbReference type="EMBL" id="TMQ47851.1"/>
    </source>
</evidence>
<feature type="binding site" evidence="6">
    <location>
        <position position="38"/>
    </location>
    <ligand>
        <name>ATP</name>
        <dbReference type="ChEBI" id="CHEBI:30616"/>
    </ligand>
</feature>
<dbReference type="PROSITE" id="PS50011">
    <property type="entry name" value="PROTEIN_KINASE_DOM"/>
    <property type="match status" value="1"/>
</dbReference>
<evidence type="ECO:0000256" key="4">
    <source>
        <dbReference type="ARBA" id="ARBA00022840"/>
    </source>
</evidence>
<dbReference type="PROSITE" id="PS50005">
    <property type="entry name" value="TPR"/>
    <property type="match status" value="3"/>
</dbReference>
<name>A0A538S910_UNCEI</name>
<reference evidence="8 9" key="1">
    <citation type="journal article" date="2019" name="Nat. Microbiol.">
        <title>Mediterranean grassland soil C-N compound turnover is dependent on rainfall and depth, and is mediated by genomically divergent microorganisms.</title>
        <authorList>
            <person name="Diamond S."/>
            <person name="Andeer P.F."/>
            <person name="Li Z."/>
            <person name="Crits-Christoph A."/>
            <person name="Burstein D."/>
            <person name="Anantharaman K."/>
            <person name="Lane K.R."/>
            <person name="Thomas B.C."/>
            <person name="Pan C."/>
            <person name="Northen T.R."/>
            <person name="Banfield J.F."/>
        </authorList>
    </citation>
    <scope>NUCLEOTIDE SEQUENCE [LARGE SCALE GENOMIC DNA]</scope>
    <source>
        <strain evidence="8">WS_1</strain>
    </source>
</reference>
<dbReference type="GO" id="GO:0005524">
    <property type="term" value="F:ATP binding"/>
    <property type="evidence" value="ECO:0007669"/>
    <property type="project" value="UniProtKB-UniRule"/>
</dbReference>
<dbReference type="Gene3D" id="1.25.40.10">
    <property type="entry name" value="Tetratricopeptide repeat domain"/>
    <property type="match status" value="2"/>
</dbReference>
<dbReference type="SUPFAM" id="SSF48452">
    <property type="entry name" value="TPR-like"/>
    <property type="match status" value="2"/>
</dbReference>
<feature type="repeat" description="TPR" evidence="5">
    <location>
        <begin position="528"/>
        <end position="561"/>
    </location>
</feature>